<dbReference type="GO" id="GO:0005737">
    <property type="term" value="C:cytoplasm"/>
    <property type="evidence" value="ECO:0007669"/>
    <property type="project" value="UniProtKB-SubCell"/>
</dbReference>
<proteinExistence type="predicted"/>
<dbReference type="GO" id="GO:0051539">
    <property type="term" value="F:4 iron, 4 sulfur cluster binding"/>
    <property type="evidence" value="ECO:0007669"/>
    <property type="project" value="UniProtKB-KW"/>
</dbReference>
<gene>
    <name evidence="19" type="ORF">ENS82_01995</name>
</gene>
<dbReference type="PANTHER" id="PTHR24421">
    <property type="entry name" value="NITRATE/NITRITE SENSOR PROTEIN NARX-RELATED"/>
    <property type="match status" value="1"/>
</dbReference>
<dbReference type="GO" id="GO:0000155">
    <property type="term" value="F:phosphorelay sensor kinase activity"/>
    <property type="evidence" value="ECO:0007669"/>
    <property type="project" value="InterPro"/>
</dbReference>
<evidence type="ECO:0000256" key="9">
    <source>
        <dbReference type="ARBA" id="ARBA00022723"/>
    </source>
</evidence>
<keyword evidence="12" id="KW-0902">Two-component regulatory system</keyword>
<dbReference type="GO" id="GO:0046983">
    <property type="term" value="F:protein dimerization activity"/>
    <property type="evidence" value="ECO:0007669"/>
    <property type="project" value="InterPro"/>
</dbReference>
<keyword evidence="6" id="KW-0004">4Fe-4S</keyword>
<evidence type="ECO:0000256" key="16">
    <source>
        <dbReference type="SAM" id="Coils"/>
    </source>
</evidence>
<dbReference type="GO" id="GO:0016020">
    <property type="term" value="C:membrane"/>
    <property type="evidence" value="ECO:0007669"/>
    <property type="project" value="InterPro"/>
</dbReference>
<dbReference type="InterPro" id="IPR004358">
    <property type="entry name" value="Sig_transdc_His_kin-like_C"/>
</dbReference>
<dbReference type="InterPro" id="IPR011712">
    <property type="entry name" value="Sig_transdc_His_kin_sub3_dim/P"/>
</dbReference>
<accession>A0A7C3HDF1</accession>
<feature type="coiled-coil region" evidence="16">
    <location>
        <begin position="196"/>
        <end position="226"/>
    </location>
</feature>
<evidence type="ECO:0000256" key="10">
    <source>
        <dbReference type="ARBA" id="ARBA00022777"/>
    </source>
</evidence>
<keyword evidence="17" id="KW-1133">Transmembrane helix</keyword>
<dbReference type="CDD" id="cd16917">
    <property type="entry name" value="HATPase_UhpB-NarQ-NarX-like"/>
    <property type="match status" value="1"/>
</dbReference>
<dbReference type="EC" id="2.7.13.3" evidence="4"/>
<comment type="cofactor">
    <cofactor evidence="2">
        <name>[4Fe-4S] cluster</name>
        <dbReference type="ChEBI" id="CHEBI:49883"/>
    </cofactor>
</comment>
<evidence type="ECO:0000256" key="3">
    <source>
        <dbReference type="ARBA" id="ARBA00004496"/>
    </source>
</evidence>
<sequence length="430" mass="47856">MVGWFRRYFAGRPVAQVVVVLTALNLFAVLAFTLLVPARPLEVPTLLPWQDPAQTAWRLGAALALLAAVVWAVRPGQRRAWEFAILILIGIAVVAWLSQNYLPFLALGLIPVVARYWVPLWAVLLIVLGLGVLSVWWAQREPLQVTFEIVLSQGPQGNTAWGALPTPAEYPNLSLAFFIFIGFLYSGYALFTLELLVRETRAREELERTRRELEQTSRQAGVLEERQRLAREIHDTLAQGFASIVVQLEAAEMASENETSAAHYLEQARRAAREGLSEARRMVWALRPEILENTSLPEALQRLLQRWQQESGISAQFTLTGDPRPLHPELEVGLLRVAQEALTNIRKHAKARHATLTLSYLDDLVLMDVQDDGVGLLPPTSGSFGLRSMRERVEALGGQMTVESEPGLGTTLAVSLPLYPQPSMPKAETL</sequence>
<dbReference type="Pfam" id="PF02518">
    <property type="entry name" value="HATPase_c"/>
    <property type="match status" value="1"/>
</dbReference>
<dbReference type="Gene3D" id="1.20.5.1930">
    <property type="match status" value="1"/>
</dbReference>
<evidence type="ECO:0000256" key="6">
    <source>
        <dbReference type="ARBA" id="ARBA00022485"/>
    </source>
</evidence>
<evidence type="ECO:0000256" key="1">
    <source>
        <dbReference type="ARBA" id="ARBA00000085"/>
    </source>
</evidence>
<dbReference type="InterPro" id="IPR036890">
    <property type="entry name" value="HATPase_C_sf"/>
</dbReference>
<keyword evidence="10 19" id="KW-0418">Kinase</keyword>
<feature type="transmembrane region" description="Helical" evidence="17">
    <location>
        <begin position="14"/>
        <end position="36"/>
    </location>
</feature>
<evidence type="ECO:0000256" key="17">
    <source>
        <dbReference type="SAM" id="Phobius"/>
    </source>
</evidence>
<protein>
    <recommendedName>
        <fullName evidence="5">Oxygen sensor histidine kinase NreB</fullName>
        <ecNumber evidence="4">2.7.13.3</ecNumber>
    </recommendedName>
    <alternativeName>
        <fullName evidence="15">Nitrogen regulation protein B</fullName>
    </alternativeName>
</protein>
<dbReference type="PRINTS" id="PR00344">
    <property type="entry name" value="BCTRLSENSOR"/>
</dbReference>
<dbReference type="EMBL" id="DSWI01000008">
    <property type="protein sequence ID" value="HFG19478.1"/>
    <property type="molecule type" value="Genomic_DNA"/>
</dbReference>
<evidence type="ECO:0000313" key="19">
    <source>
        <dbReference type="EMBL" id="HFG19478.1"/>
    </source>
</evidence>
<dbReference type="RefSeq" id="WP_409654127.1">
    <property type="nucleotide sequence ID" value="NZ_JBKBUW010000003.1"/>
</dbReference>
<keyword evidence="17" id="KW-0472">Membrane</keyword>
<comment type="function">
    <text evidence="14">Member of the two-component regulatory system NreB/NreC involved in the control of dissimilatory nitrate/nitrite reduction in response to oxygen. NreB functions as a direct oxygen sensor histidine kinase which is autophosphorylated, in the absence of oxygen, probably at the conserved histidine residue, and transfers its phosphate group probably to a conserved aspartate residue of NreC. NreB/NreC activates the expression of the nitrate (narGHJI) and nitrite (nir) reductase operons, as well as the putative nitrate transporter gene narT.</text>
</comment>
<feature type="transmembrane region" description="Helical" evidence="17">
    <location>
        <begin position="80"/>
        <end position="98"/>
    </location>
</feature>
<dbReference type="SUPFAM" id="SSF55874">
    <property type="entry name" value="ATPase domain of HSP90 chaperone/DNA topoisomerase II/histidine kinase"/>
    <property type="match status" value="1"/>
</dbReference>
<dbReference type="InterPro" id="IPR017205">
    <property type="entry name" value="Sig_transdc_His_kinase_ChrS"/>
</dbReference>
<feature type="transmembrane region" description="Helical" evidence="17">
    <location>
        <begin position="56"/>
        <end position="73"/>
    </location>
</feature>
<evidence type="ECO:0000256" key="13">
    <source>
        <dbReference type="ARBA" id="ARBA00023014"/>
    </source>
</evidence>
<name>A0A7C3HDF1_MEIRU</name>
<dbReference type="InterPro" id="IPR050482">
    <property type="entry name" value="Sensor_HK_TwoCompSys"/>
</dbReference>
<dbReference type="SMART" id="SM00387">
    <property type="entry name" value="HATPase_c"/>
    <property type="match status" value="1"/>
</dbReference>
<keyword evidence="13" id="KW-0411">Iron-sulfur</keyword>
<comment type="catalytic activity">
    <reaction evidence="1">
        <text>ATP + protein L-histidine = ADP + protein N-phospho-L-histidine.</text>
        <dbReference type="EC" id="2.7.13.3"/>
    </reaction>
</comment>
<evidence type="ECO:0000256" key="11">
    <source>
        <dbReference type="ARBA" id="ARBA00023004"/>
    </source>
</evidence>
<evidence type="ECO:0000256" key="8">
    <source>
        <dbReference type="ARBA" id="ARBA00022679"/>
    </source>
</evidence>
<keyword evidence="16" id="KW-0175">Coiled coil</keyword>
<feature type="transmembrane region" description="Helical" evidence="17">
    <location>
        <begin position="173"/>
        <end position="191"/>
    </location>
</feature>
<feature type="transmembrane region" description="Helical" evidence="17">
    <location>
        <begin position="118"/>
        <end position="138"/>
    </location>
</feature>
<evidence type="ECO:0000256" key="7">
    <source>
        <dbReference type="ARBA" id="ARBA00022490"/>
    </source>
</evidence>
<evidence type="ECO:0000256" key="2">
    <source>
        <dbReference type="ARBA" id="ARBA00001966"/>
    </source>
</evidence>
<dbReference type="InterPro" id="IPR003594">
    <property type="entry name" value="HATPase_dom"/>
</dbReference>
<keyword evidence="17" id="KW-0812">Transmembrane</keyword>
<dbReference type="AlphaFoldDB" id="A0A7C3HDF1"/>
<keyword evidence="7" id="KW-0963">Cytoplasm</keyword>
<dbReference type="PROSITE" id="PS50109">
    <property type="entry name" value="HIS_KIN"/>
    <property type="match status" value="1"/>
</dbReference>
<dbReference type="PANTHER" id="PTHR24421:SF62">
    <property type="entry name" value="SENSORY TRANSDUCTION HISTIDINE KINASE"/>
    <property type="match status" value="1"/>
</dbReference>
<evidence type="ECO:0000256" key="4">
    <source>
        <dbReference type="ARBA" id="ARBA00012438"/>
    </source>
</evidence>
<comment type="caution">
    <text evidence="19">The sequence shown here is derived from an EMBL/GenBank/DDBJ whole genome shotgun (WGS) entry which is preliminary data.</text>
</comment>
<evidence type="ECO:0000256" key="5">
    <source>
        <dbReference type="ARBA" id="ARBA00017322"/>
    </source>
</evidence>
<evidence type="ECO:0000256" key="14">
    <source>
        <dbReference type="ARBA" id="ARBA00024827"/>
    </source>
</evidence>
<evidence type="ECO:0000256" key="12">
    <source>
        <dbReference type="ARBA" id="ARBA00023012"/>
    </source>
</evidence>
<keyword evidence="8" id="KW-0808">Transferase</keyword>
<reference evidence="19" key="1">
    <citation type="journal article" date="2020" name="mSystems">
        <title>Genome- and Community-Level Interaction Insights into Carbon Utilization and Element Cycling Functions of Hydrothermarchaeota in Hydrothermal Sediment.</title>
        <authorList>
            <person name="Zhou Z."/>
            <person name="Liu Y."/>
            <person name="Xu W."/>
            <person name="Pan J."/>
            <person name="Luo Z.H."/>
            <person name="Li M."/>
        </authorList>
    </citation>
    <scope>NUCLEOTIDE SEQUENCE [LARGE SCALE GENOMIC DNA]</scope>
    <source>
        <strain evidence="19">SpSt-524</strain>
    </source>
</reference>
<evidence type="ECO:0000259" key="18">
    <source>
        <dbReference type="PROSITE" id="PS50109"/>
    </source>
</evidence>
<organism evidence="19">
    <name type="scientific">Meiothermus ruber</name>
    <dbReference type="NCBI Taxonomy" id="277"/>
    <lineage>
        <taxon>Bacteria</taxon>
        <taxon>Thermotogati</taxon>
        <taxon>Deinococcota</taxon>
        <taxon>Deinococci</taxon>
        <taxon>Thermales</taxon>
        <taxon>Thermaceae</taxon>
        <taxon>Meiothermus</taxon>
    </lineage>
</organism>
<dbReference type="InterPro" id="IPR005467">
    <property type="entry name" value="His_kinase_dom"/>
</dbReference>
<comment type="subcellular location">
    <subcellularLocation>
        <location evidence="3">Cytoplasm</location>
    </subcellularLocation>
</comment>
<dbReference type="Gene3D" id="3.30.565.10">
    <property type="entry name" value="Histidine kinase-like ATPase, C-terminal domain"/>
    <property type="match status" value="1"/>
</dbReference>
<keyword evidence="11" id="KW-0408">Iron</keyword>
<evidence type="ECO:0000256" key="15">
    <source>
        <dbReference type="ARBA" id="ARBA00030800"/>
    </source>
</evidence>
<feature type="domain" description="Histidine kinase" evidence="18">
    <location>
        <begin position="334"/>
        <end position="420"/>
    </location>
</feature>
<dbReference type="GO" id="GO:0046872">
    <property type="term" value="F:metal ion binding"/>
    <property type="evidence" value="ECO:0007669"/>
    <property type="project" value="UniProtKB-KW"/>
</dbReference>
<keyword evidence="9" id="KW-0479">Metal-binding</keyword>
<dbReference type="PIRSF" id="PIRSF037434">
    <property type="entry name" value="STHK_ChrS"/>
    <property type="match status" value="1"/>
</dbReference>
<dbReference type="Pfam" id="PF07730">
    <property type="entry name" value="HisKA_3"/>
    <property type="match status" value="1"/>
</dbReference>